<sequence>MRDLNDYRVFLIRKEDAARFRSVQSLDDLRQLSAGAGVNWPSVAVLRHNGLKVETAINYNSLFPMLKAKRFDYMPRGVHEAWAEEQQYGQQGLMVEPTIFLHYKVPFYFFMSRENRPMAERVERGLKLAMADGSYDKLLNGYPAFRRALTEIAARKRKVFELELPSATANGSSR</sequence>
<proteinExistence type="predicted"/>
<dbReference type="Proteomes" id="UP000448575">
    <property type="component" value="Unassembled WGS sequence"/>
</dbReference>
<accession>A0A6N9HMY8</accession>
<comment type="caution">
    <text evidence="1">The sequence shown here is derived from an EMBL/GenBank/DDBJ whole genome shotgun (WGS) entry which is preliminary data.</text>
</comment>
<dbReference type="SUPFAM" id="SSF53850">
    <property type="entry name" value="Periplasmic binding protein-like II"/>
    <property type="match status" value="1"/>
</dbReference>
<dbReference type="RefSeq" id="WP_161027708.1">
    <property type="nucleotide sequence ID" value="NZ_WWCJ01000020.1"/>
</dbReference>
<gene>
    <name evidence="1" type="ORF">GTP41_21890</name>
</gene>
<organism evidence="1 2">
    <name type="scientific">Pseudoduganella guangdongensis</name>
    <dbReference type="NCBI Taxonomy" id="2692179"/>
    <lineage>
        <taxon>Bacteria</taxon>
        <taxon>Pseudomonadati</taxon>
        <taxon>Pseudomonadota</taxon>
        <taxon>Betaproteobacteria</taxon>
        <taxon>Burkholderiales</taxon>
        <taxon>Oxalobacteraceae</taxon>
        <taxon>Telluria group</taxon>
        <taxon>Pseudoduganella</taxon>
    </lineage>
</organism>
<keyword evidence="2" id="KW-1185">Reference proteome</keyword>
<dbReference type="EMBL" id="WWCJ01000020">
    <property type="protein sequence ID" value="MYN04749.1"/>
    <property type="molecule type" value="Genomic_DNA"/>
</dbReference>
<evidence type="ECO:0000313" key="2">
    <source>
        <dbReference type="Proteomes" id="UP000448575"/>
    </source>
</evidence>
<reference evidence="1 2" key="1">
    <citation type="submission" date="2019-12" db="EMBL/GenBank/DDBJ databases">
        <title>Novel species isolated from a subtropical stream in China.</title>
        <authorList>
            <person name="Lu H."/>
        </authorList>
    </citation>
    <scope>NUCLEOTIDE SEQUENCE [LARGE SCALE GENOMIC DNA]</scope>
    <source>
        <strain evidence="1 2">DS3</strain>
    </source>
</reference>
<evidence type="ECO:0000313" key="1">
    <source>
        <dbReference type="EMBL" id="MYN04749.1"/>
    </source>
</evidence>
<protein>
    <submittedName>
        <fullName evidence="1">Transporter substrate-binding domain-containing protein</fullName>
    </submittedName>
</protein>
<dbReference type="AlphaFoldDB" id="A0A6N9HMY8"/>
<dbReference type="Gene3D" id="3.40.190.10">
    <property type="entry name" value="Periplasmic binding protein-like II"/>
    <property type="match status" value="2"/>
</dbReference>
<name>A0A6N9HMY8_9BURK</name>